<dbReference type="SUPFAM" id="SSF48576">
    <property type="entry name" value="Terpenoid synthases"/>
    <property type="match status" value="1"/>
</dbReference>
<evidence type="ECO:0000256" key="3">
    <source>
        <dbReference type="SAM" id="MobiDB-lite"/>
    </source>
</evidence>
<dbReference type="SFLD" id="SFLDG01212">
    <property type="entry name" value="Phytoene_synthase_like"/>
    <property type="match status" value="1"/>
</dbReference>
<dbReference type="Proteomes" id="UP000324678">
    <property type="component" value="Chromosome"/>
</dbReference>
<keyword evidence="2" id="KW-0808">Transferase</keyword>
<dbReference type="UniPathway" id="UPA00799"/>
<dbReference type="GO" id="GO:0004311">
    <property type="term" value="F:geranylgeranyl diphosphate synthase activity"/>
    <property type="evidence" value="ECO:0007669"/>
    <property type="project" value="InterPro"/>
</dbReference>
<dbReference type="KEGG" id="ail:FLP10_07785"/>
<reference evidence="4 5" key="1">
    <citation type="submission" date="2019-09" db="EMBL/GenBank/DDBJ databases">
        <title>Genome sequencing of strain KACC 19306.</title>
        <authorList>
            <person name="Heo J."/>
            <person name="Kim S.-J."/>
            <person name="Kim J.-S."/>
            <person name="Hong S.-B."/>
            <person name="Kwon S.-W."/>
        </authorList>
    </citation>
    <scope>NUCLEOTIDE SEQUENCE [LARGE SCALE GENOMIC DNA]</scope>
    <source>
        <strain evidence="4 5">KACC 19306</strain>
    </source>
</reference>
<dbReference type="Pfam" id="PF00494">
    <property type="entry name" value="SQS_PSY"/>
    <property type="match status" value="1"/>
</dbReference>
<protein>
    <submittedName>
        <fullName evidence="4">Phytoene/squalene synthase family protein</fullName>
    </submittedName>
</protein>
<dbReference type="Gene3D" id="1.10.600.10">
    <property type="entry name" value="Farnesyl Diphosphate Synthase"/>
    <property type="match status" value="1"/>
</dbReference>
<dbReference type="PROSITE" id="PS01045">
    <property type="entry name" value="SQUALEN_PHYTOEN_SYN_2"/>
    <property type="match status" value="1"/>
</dbReference>
<dbReference type="InterPro" id="IPR002060">
    <property type="entry name" value="Squ/phyt_synthse"/>
</dbReference>
<proteinExistence type="predicted"/>
<dbReference type="CDD" id="cd00683">
    <property type="entry name" value="Trans_IPPS_HH"/>
    <property type="match status" value="1"/>
</dbReference>
<dbReference type="SFLD" id="SFLDS00005">
    <property type="entry name" value="Isoprenoid_Synthase_Type_I"/>
    <property type="match status" value="1"/>
</dbReference>
<keyword evidence="5" id="KW-1185">Reference proteome</keyword>
<sequence length="317" mass="34095">MTETTGLALYDRTARRGSAHLIGAYSTSFGLASRLCSRDIRTHVADVYALVRIADELVDGPAEEAGLGPAQRRALLDELEAETERAMASGYSANLVVHAFARTARATGFGVECTRPFFASMRRDLAPVDFADRAEFDEYVHGSAEVVGLMCLRAFTLGMRADPDRDARWQRGARHLGAAFQKVNFLRDLGADADVLGRSYFPGVDPHAITEVQKHALLDDIDADLRIAGEVIPELPAGCRRAVAAAHALFGELAARIRRTPADGLLVARVSVPTARKLVLLARASTGRVVRPRHPNRSSREAGATRTGASRASGAPA</sequence>
<accession>A0A5C1YF85</accession>
<gene>
    <name evidence="4" type="ORF">FLP10_07785</name>
</gene>
<dbReference type="InterPro" id="IPR008949">
    <property type="entry name" value="Isoprenoid_synthase_dom_sf"/>
</dbReference>
<dbReference type="EMBL" id="CP043505">
    <property type="protein sequence ID" value="QEO14328.1"/>
    <property type="molecule type" value="Genomic_DNA"/>
</dbReference>
<dbReference type="RefSeq" id="WP_149160349.1">
    <property type="nucleotide sequence ID" value="NZ_CP043505.1"/>
</dbReference>
<dbReference type="InterPro" id="IPR044843">
    <property type="entry name" value="Trans_IPPS_bact-type"/>
</dbReference>
<dbReference type="PANTHER" id="PTHR31480">
    <property type="entry name" value="BIFUNCTIONAL LYCOPENE CYCLASE/PHYTOENE SYNTHASE"/>
    <property type="match status" value="1"/>
</dbReference>
<dbReference type="InterPro" id="IPR033904">
    <property type="entry name" value="Trans_IPPS_HH"/>
</dbReference>
<dbReference type="GO" id="GO:0016117">
    <property type="term" value="P:carotenoid biosynthetic process"/>
    <property type="evidence" value="ECO:0007669"/>
    <property type="project" value="UniProtKB-ARBA"/>
</dbReference>
<evidence type="ECO:0000313" key="5">
    <source>
        <dbReference type="Proteomes" id="UP000324678"/>
    </source>
</evidence>
<name>A0A5C1YF85_9MICO</name>
<feature type="region of interest" description="Disordered" evidence="3">
    <location>
        <begin position="289"/>
        <end position="317"/>
    </location>
</feature>
<comment type="pathway">
    <text evidence="1">Carotenoid biosynthesis; phytoene biosynthesis.</text>
</comment>
<organism evidence="4 5">
    <name type="scientific">Agromyces intestinalis</name>
    <dbReference type="NCBI Taxonomy" id="2592652"/>
    <lineage>
        <taxon>Bacteria</taxon>
        <taxon>Bacillati</taxon>
        <taxon>Actinomycetota</taxon>
        <taxon>Actinomycetes</taxon>
        <taxon>Micrococcales</taxon>
        <taxon>Microbacteriaceae</taxon>
        <taxon>Agromyces</taxon>
    </lineage>
</organism>
<evidence type="ECO:0000313" key="4">
    <source>
        <dbReference type="EMBL" id="QEO14328.1"/>
    </source>
</evidence>
<dbReference type="SFLD" id="SFLDG01018">
    <property type="entry name" value="Squalene/Phytoene_Synthase_Lik"/>
    <property type="match status" value="1"/>
</dbReference>
<dbReference type="InterPro" id="IPR019845">
    <property type="entry name" value="Squalene/phytoene_synthase_CS"/>
</dbReference>
<dbReference type="OrthoDB" id="9807580at2"/>
<evidence type="ECO:0000256" key="2">
    <source>
        <dbReference type="ARBA" id="ARBA00022679"/>
    </source>
</evidence>
<dbReference type="AlphaFoldDB" id="A0A5C1YF85"/>
<dbReference type="GO" id="GO:0051996">
    <property type="term" value="F:squalene synthase [NAD(P)H] activity"/>
    <property type="evidence" value="ECO:0007669"/>
    <property type="project" value="InterPro"/>
</dbReference>
<evidence type="ECO:0000256" key="1">
    <source>
        <dbReference type="ARBA" id="ARBA00004684"/>
    </source>
</evidence>